<gene>
    <name evidence="2" type="ORF">M3P09_16770</name>
</gene>
<feature type="compositionally biased region" description="Acidic residues" evidence="1">
    <location>
        <begin position="207"/>
        <end position="224"/>
    </location>
</feature>
<sequence>MRKLFFCLLTFSFTFLISCSDGDIINVELDFDNEFSACEGVQDLVLYNTKNDPSESLSVIISNYTIDEFLAVGDDNTFSVTKSGTLNYRTYSNSQLPSNLFCNDIPPSDINIINDYSSSCQAEISTTLTEDDNDGIPVELEDKNLDGDNNPATNPTDTDGDGLPDYLDADDDGDNVLTKDENPDPNGDGNLSDAQDTDGNGTPDYLEKDDDGDGIDTRDEENDSQDQNPTNDITNSDVGPDYLNKDVATSVTATAYRAHTISKTYLVTLTLTGIDIEILSQDILDFGKLSDSKTTGTRTVTPAFN</sequence>
<dbReference type="EMBL" id="JAMFLZ010000011">
    <property type="protein sequence ID" value="MCL6296663.1"/>
    <property type="molecule type" value="Genomic_DNA"/>
</dbReference>
<comment type="caution">
    <text evidence="2">The sequence shown here is derived from an EMBL/GenBank/DDBJ whole genome shotgun (WGS) entry which is preliminary data.</text>
</comment>
<evidence type="ECO:0000313" key="3">
    <source>
        <dbReference type="Proteomes" id="UP001165381"/>
    </source>
</evidence>
<dbReference type="Proteomes" id="UP001165381">
    <property type="component" value="Unassembled WGS sequence"/>
</dbReference>
<keyword evidence="3" id="KW-1185">Reference proteome</keyword>
<organism evidence="2 3">
    <name type="scientific">Jejuia spongiicola</name>
    <dbReference type="NCBI Taxonomy" id="2942207"/>
    <lineage>
        <taxon>Bacteria</taxon>
        <taxon>Pseudomonadati</taxon>
        <taxon>Bacteroidota</taxon>
        <taxon>Flavobacteriia</taxon>
        <taxon>Flavobacteriales</taxon>
        <taxon>Flavobacteriaceae</taxon>
        <taxon>Jejuia</taxon>
    </lineage>
</organism>
<dbReference type="PROSITE" id="PS51257">
    <property type="entry name" value="PROKAR_LIPOPROTEIN"/>
    <property type="match status" value="1"/>
</dbReference>
<dbReference type="RefSeq" id="WP_249973997.1">
    <property type="nucleotide sequence ID" value="NZ_JAMFLZ010000011.1"/>
</dbReference>
<evidence type="ECO:0000313" key="2">
    <source>
        <dbReference type="EMBL" id="MCL6296663.1"/>
    </source>
</evidence>
<feature type="compositionally biased region" description="Acidic residues" evidence="1">
    <location>
        <begin position="158"/>
        <end position="174"/>
    </location>
</feature>
<proteinExistence type="predicted"/>
<feature type="compositionally biased region" description="Polar residues" evidence="1">
    <location>
        <begin position="225"/>
        <end position="237"/>
    </location>
</feature>
<feature type="region of interest" description="Disordered" evidence="1">
    <location>
        <begin position="127"/>
        <end position="242"/>
    </location>
</feature>
<accession>A0ABT0QJK5</accession>
<evidence type="ECO:0008006" key="4">
    <source>
        <dbReference type="Google" id="ProtNLM"/>
    </source>
</evidence>
<evidence type="ECO:0000256" key="1">
    <source>
        <dbReference type="SAM" id="MobiDB-lite"/>
    </source>
</evidence>
<protein>
    <recommendedName>
        <fullName evidence="4">Thrombospondin type 3 repeat-containing protein</fullName>
    </recommendedName>
</protein>
<name>A0ABT0QJK5_9FLAO</name>
<reference evidence="2" key="1">
    <citation type="submission" date="2022-05" db="EMBL/GenBank/DDBJ databases">
        <authorList>
            <person name="Park J.-S."/>
        </authorList>
    </citation>
    <scope>NUCLEOTIDE SEQUENCE</scope>
    <source>
        <strain evidence="2">2012CJ34-3</strain>
    </source>
</reference>